<comment type="subcellular location">
    <subcellularLocation>
        <location evidence="1">Membrane</location>
        <topology evidence="1">Multi-pass membrane protein</topology>
    </subcellularLocation>
</comment>
<dbReference type="Pfam" id="PF00122">
    <property type="entry name" value="E1-E2_ATPase"/>
    <property type="match status" value="1"/>
</dbReference>
<feature type="domain" description="Cation-transporting P-type ATPase N-terminal" evidence="10">
    <location>
        <begin position="28"/>
        <end position="94"/>
    </location>
</feature>
<dbReference type="InterPro" id="IPR023298">
    <property type="entry name" value="ATPase_P-typ_TM_dom_sf"/>
</dbReference>
<feature type="compositionally biased region" description="Basic and acidic residues" evidence="8">
    <location>
        <begin position="415"/>
        <end position="430"/>
    </location>
</feature>
<dbReference type="InterPro" id="IPR018303">
    <property type="entry name" value="ATPase_P-typ_P_site"/>
</dbReference>
<dbReference type="Gene3D" id="1.20.1110.10">
    <property type="entry name" value="Calcium-transporting ATPase, transmembrane domain"/>
    <property type="match status" value="1"/>
</dbReference>
<dbReference type="SMART" id="SM00831">
    <property type="entry name" value="Cation_ATPase_N"/>
    <property type="match status" value="1"/>
</dbReference>
<dbReference type="NCBIfam" id="TIGR01494">
    <property type="entry name" value="ATPase_P-type"/>
    <property type="match status" value="1"/>
</dbReference>
<dbReference type="GO" id="GO:0016020">
    <property type="term" value="C:membrane"/>
    <property type="evidence" value="ECO:0007669"/>
    <property type="project" value="UniProtKB-SubCell"/>
</dbReference>
<dbReference type="PRINTS" id="PR00119">
    <property type="entry name" value="CATATPASE"/>
</dbReference>
<dbReference type="InterPro" id="IPR023299">
    <property type="entry name" value="ATPase_P-typ_cyto_dom_N"/>
</dbReference>
<feature type="transmembrane region" description="Helical" evidence="9">
    <location>
        <begin position="258"/>
        <end position="280"/>
    </location>
</feature>
<dbReference type="SUPFAM" id="SSF81653">
    <property type="entry name" value="Calcium ATPase, transduction domain A"/>
    <property type="match status" value="1"/>
</dbReference>
<feature type="compositionally biased region" description="Acidic residues" evidence="8">
    <location>
        <begin position="431"/>
        <end position="440"/>
    </location>
</feature>
<reference evidence="11 12" key="1">
    <citation type="submission" date="2019-03" db="EMBL/GenBank/DDBJ databases">
        <title>Single cell metagenomics reveals metabolic interactions within the superorganism composed of flagellate Streblomastix strix and complex community of Bacteroidetes bacteria on its surface.</title>
        <authorList>
            <person name="Treitli S.C."/>
            <person name="Kolisko M."/>
            <person name="Husnik F."/>
            <person name="Keeling P."/>
            <person name="Hampl V."/>
        </authorList>
    </citation>
    <scope>NUCLEOTIDE SEQUENCE [LARGE SCALE GENOMIC DNA]</scope>
    <source>
        <strain evidence="11">ST1C</strain>
    </source>
</reference>
<sequence>MKLTNPETDSQLFTSLLEREMENGTVHLWHSMDVNKVARILETSTEGLKSSEAENRLKIYGLNSLPAKKRMNLFLRFILQFNDAFMIACFIMQEIVEGIVIAFVLMINAVIGFIQEFKADKASDALTKLLSMETNVLRDGTRLTIPSQNVCIGDVVFVQSGDKVPADLRLFEVYQFASEESALTGETTASQKTIDPLPEGSVLGDRTNLAFSGSIAAKGTAWGIVVATGINTELGKINTMVQEVKEEQTPLTRQINKFGYVIVVITLVLIGVSLLVVKLINGDKISWGDAILFAATIGVAAIPEGLPAVVSLTLAIGMQRMAQKHALVRSMPAVETMGAVSVICSDKTGTLTTNQMTAQVVFTRNKKFVVVDAGMTPSEGEIRILDSGVDLSLNSAESNEDTQFTFTVTMNEDNELNRKNEKDIEMKEQQQEEQNDTLEENENKMKKRKKYKGNDAQERERQEKNEKMREKRINQRKQNLLEKLKKSKLDNLDLELIEMEKDEQEQALGLGQR</sequence>
<proteinExistence type="predicted"/>
<dbReference type="PRINTS" id="PR00121">
    <property type="entry name" value="NAKATPASE"/>
</dbReference>
<organism evidence="11 12">
    <name type="scientific">Streblomastix strix</name>
    <dbReference type="NCBI Taxonomy" id="222440"/>
    <lineage>
        <taxon>Eukaryota</taxon>
        <taxon>Metamonada</taxon>
        <taxon>Preaxostyla</taxon>
        <taxon>Oxymonadida</taxon>
        <taxon>Streblomastigidae</taxon>
        <taxon>Streblomastix</taxon>
    </lineage>
</organism>
<feature type="compositionally biased region" description="Basic and acidic residues" evidence="8">
    <location>
        <begin position="452"/>
        <end position="487"/>
    </location>
</feature>
<evidence type="ECO:0000259" key="10">
    <source>
        <dbReference type="SMART" id="SM00831"/>
    </source>
</evidence>
<dbReference type="PANTHER" id="PTHR42861">
    <property type="entry name" value="CALCIUM-TRANSPORTING ATPASE"/>
    <property type="match status" value="1"/>
</dbReference>
<feature type="region of interest" description="Disordered" evidence="8">
    <location>
        <begin position="411"/>
        <end position="487"/>
    </location>
</feature>
<feature type="transmembrane region" description="Helical" evidence="9">
    <location>
        <begin position="99"/>
        <end position="117"/>
    </location>
</feature>
<feature type="transmembrane region" description="Helical" evidence="9">
    <location>
        <begin position="292"/>
        <end position="316"/>
    </location>
</feature>
<evidence type="ECO:0000256" key="3">
    <source>
        <dbReference type="ARBA" id="ARBA00022741"/>
    </source>
</evidence>
<dbReference type="EMBL" id="SNRW01005068">
    <property type="protein sequence ID" value="KAA6385860.1"/>
    <property type="molecule type" value="Genomic_DNA"/>
</dbReference>
<dbReference type="InterPro" id="IPR059000">
    <property type="entry name" value="ATPase_P-type_domA"/>
</dbReference>
<evidence type="ECO:0000256" key="2">
    <source>
        <dbReference type="ARBA" id="ARBA00022692"/>
    </source>
</evidence>
<evidence type="ECO:0000313" key="12">
    <source>
        <dbReference type="Proteomes" id="UP000324800"/>
    </source>
</evidence>
<keyword evidence="2 9" id="KW-0812">Transmembrane</keyword>
<evidence type="ECO:0000256" key="1">
    <source>
        <dbReference type="ARBA" id="ARBA00004141"/>
    </source>
</evidence>
<dbReference type="InterPro" id="IPR008250">
    <property type="entry name" value="ATPase_P-typ_transduc_dom_A_sf"/>
</dbReference>
<dbReference type="Gene3D" id="3.40.50.1000">
    <property type="entry name" value="HAD superfamily/HAD-like"/>
    <property type="match status" value="1"/>
</dbReference>
<evidence type="ECO:0000256" key="5">
    <source>
        <dbReference type="ARBA" id="ARBA00022967"/>
    </source>
</evidence>
<dbReference type="Pfam" id="PF00690">
    <property type="entry name" value="Cation_ATPase_N"/>
    <property type="match status" value="1"/>
</dbReference>
<protein>
    <submittedName>
        <fullName evidence="11">Putative Cation-transporting ATPase pma1</fullName>
    </submittedName>
</protein>
<dbReference type="Gene3D" id="3.40.1110.10">
    <property type="entry name" value="Calcium-transporting ATPase, cytoplasmic domain N"/>
    <property type="match status" value="1"/>
</dbReference>
<evidence type="ECO:0000313" key="11">
    <source>
        <dbReference type="EMBL" id="KAA6385860.1"/>
    </source>
</evidence>
<keyword evidence="3" id="KW-0547">Nucleotide-binding</keyword>
<keyword evidence="5" id="KW-1278">Translocase</keyword>
<dbReference type="GO" id="GO:0005524">
    <property type="term" value="F:ATP binding"/>
    <property type="evidence" value="ECO:0007669"/>
    <property type="project" value="UniProtKB-KW"/>
</dbReference>
<dbReference type="Proteomes" id="UP000324800">
    <property type="component" value="Unassembled WGS sequence"/>
</dbReference>
<evidence type="ECO:0000256" key="9">
    <source>
        <dbReference type="SAM" id="Phobius"/>
    </source>
</evidence>
<dbReference type="OrthoDB" id="116380at2759"/>
<accession>A0A5J4VTW9</accession>
<evidence type="ECO:0000256" key="8">
    <source>
        <dbReference type="SAM" id="MobiDB-lite"/>
    </source>
</evidence>
<dbReference type="InterPro" id="IPR004014">
    <property type="entry name" value="ATPase_P-typ_cation-transptr_N"/>
</dbReference>
<name>A0A5J4VTW9_9EUKA</name>
<dbReference type="InterPro" id="IPR001757">
    <property type="entry name" value="P_typ_ATPase"/>
</dbReference>
<keyword evidence="6 9" id="KW-1133">Transmembrane helix</keyword>
<dbReference type="PROSITE" id="PS00154">
    <property type="entry name" value="ATPASE_E1_E2"/>
    <property type="match status" value="1"/>
</dbReference>
<dbReference type="AlphaFoldDB" id="A0A5J4VTW9"/>
<dbReference type="InterPro" id="IPR023214">
    <property type="entry name" value="HAD_sf"/>
</dbReference>
<keyword evidence="7 9" id="KW-0472">Membrane</keyword>
<dbReference type="SUPFAM" id="SSF81665">
    <property type="entry name" value="Calcium ATPase, transmembrane domain M"/>
    <property type="match status" value="1"/>
</dbReference>
<comment type="caution">
    <text evidence="11">The sequence shown here is derived from an EMBL/GenBank/DDBJ whole genome shotgun (WGS) entry which is preliminary data.</text>
</comment>
<dbReference type="FunFam" id="3.40.50.1000:FF:000001">
    <property type="entry name" value="Phospholipid-transporting ATPase IC"/>
    <property type="match status" value="1"/>
</dbReference>
<evidence type="ECO:0000256" key="7">
    <source>
        <dbReference type="ARBA" id="ARBA00023136"/>
    </source>
</evidence>
<dbReference type="Gene3D" id="2.70.150.10">
    <property type="entry name" value="Calcium-transporting ATPase, cytoplasmic transduction domain A"/>
    <property type="match status" value="1"/>
</dbReference>
<evidence type="ECO:0000256" key="4">
    <source>
        <dbReference type="ARBA" id="ARBA00022840"/>
    </source>
</evidence>
<gene>
    <name evidence="11" type="ORF">EZS28_018612</name>
</gene>
<dbReference type="GO" id="GO:0016887">
    <property type="term" value="F:ATP hydrolysis activity"/>
    <property type="evidence" value="ECO:0007669"/>
    <property type="project" value="InterPro"/>
</dbReference>
<evidence type="ECO:0000256" key="6">
    <source>
        <dbReference type="ARBA" id="ARBA00022989"/>
    </source>
</evidence>
<keyword evidence="4" id="KW-0067">ATP-binding</keyword>